<keyword evidence="5" id="KW-0133">Cell shape</keyword>
<dbReference type="InterPro" id="IPR007227">
    <property type="entry name" value="Cell_shape_determining_MreD"/>
</dbReference>
<keyword evidence="10" id="KW-1185">Reference proteome</keyword>
<evidence type="ECO:0000256" key="8">
    <source>
        <dbReference type="SAM" id="Phobius"/>
    </source>
</evidence>
<proteinExistence type="inferred from homology"/>
<feature type="transmembrane region" description="Helical" evidence="8">
    <location>
        <begin position="100"/>
        <end position="119"/>
    </location>
</feature>
<evidence type="ECO:0000256" key="4">
    <source>
        <dbReference type="ARBA" id="ARBA00022692"/>
    </source>
</evidence>
<gene>
    <name evidence="9" type="ORF">JOC77_001330</name>
</gene>
<name>A0ABS2QFW2_9BACI</name>
<dbReference type="EMBL" id="JAFBFI010000004">
    <property type="protein sequence ID" value="MBM7691920.1"/>
    <property type="molecule type" value="Genomic_DNA"/>
</dbReference>
<evidence type="ECO:0000256" key="5">
    <source>
        <dbReference type="ARBA" id="ARBA00022960"/>
    </source>
</evidence>
<evidence type="ECO:0000256" key="2">
    <source>
        <dbReference type="ARBA" id="ARBA00007776"/>
    </source>
</evidence>
<feature type="transmembrane region" description="Helical" evidence="8">
    <location>
        <begin position="31"/>
        <end position="50"/>
    </location>
</feature>
<dbReference type="RefSeq" id="WP_204540395.1">
    <property type="nucleotide sequence ID" value="NZ_JAFBFI010000004.1"/>
</dbReference>
<comment type="caution">
    <text evidence="9">The sequence shown here is derived from an EMBL/GenBank/DDBJ whole genome shotgun (WGS) entry which is preliminary data.</text>
</comment>
<evidence type="ECO:0000256" key="3">
    <source>
        <dbReference type="ARBA" id="ARBA00022475"/>
    </source>
</evidence>
<dbReference type="Pfam" id="PF04093">
    <property type="entry name" value="MreD"/>
    <property type="match status" value="1"/>
</dbReference>
<reference evidence="9 10" key="1">
    <citation type="submission" date="2021-01" db="EMBL/GenBank/DDBJ databases">
        <title>Genomic Encyclopedia of Type Strains, Phase IV (KMG-IV): sequencing the most valuable type-strain genomes for metagenomic binning, comparative biology and taxonomic classification.</title>
        <authorList>
            <person name="Goeker M."/>
        </authorList>
    </citation>
    <scope>NUCLEOTIDE SEQUENCE [LARGE SCALE GENOMIC DNA]</scope>
    <source>
        <strain evidence="9 10">DSM 105482</strain>
    </source>
</reference>
<feature type="transmembrane region" description="Helical" evidence="8">
    <location>
        <begin position="140"/>
        <end position="158"/>
    </location>
</feature>
<evidence type="ECO:0000256" key="1">
    <source>
        <dbReference type="ARBA" id="ARBA00004651"/>
    </source>
</evidence>
<feature type="transmembrane region" description="Helical" evidence="8">
    <location>
        <begin position="57"/>
        <end position="88"/>
    </location>
</feature>
<keyword evidence="6 8" id="KW-1133">Transmembrane helix</keyword>
<protein>
    <submittedName>
        <fullName evidence="9">Rod shape-determining protein MreD</fullName>
    </submittedName>
</protein>
<evidence type="ECO:0000313" key="10">
    <source>
        <dbReference type="Proteomes" id="UP000823486"/>
    </source>
</evidence>
<comment type="similarity">
    <text evidence="2">Belongs to the MreD family.</text>
</comment>
<accession>A0ABS2QFW2</accession>
<keyword evidence="3" id="KW-1003">Cell membrane</keyword>
<sequence length="170" mass="19279">MSRLIIPLSAFFFFMAESTYADLFSGEHFNSSRIFVPHFLFIFILFLTIFGSTKYGIIYGFIFGFLFDVVYTEILGVYAFLFAFLALVVSRLMKLVHSNIFIAALISTAAIAALEILVYEANGLIKDTGMNFTEFATIRLLPTLLLNFAFIIILAFPIKRIIEKANFESD</sequence>
<comment type="subcellular location">
    <subcellularLocation>
        <location evidence="1">Cell membrane</location>
        <topology evidence="1">Multi-pass membrane protein</topology>
    </subcellularLocation>
</comment>
<keyword evidence="7 8" id="KW-0472">Membrane</keyword>
<evidence type="ECO:0000256" key="6">
    <source>
        <dbReference type="ARBA" id="ARBA00022989"/>
    </source>
</evidence>
<evidence type="ECO:0000313" key="9">
    <source>
        <dbReference type="EMBL" id="MBM7691920.1"/>
    </source>
</evidence>
<dbReference type="Proteomes" id="UP000823486">
    <property type="component" value="Unassembled WGS sequence"/>
</dbReference>
<dbReference type="NCBIfam" id="TIGR03426">
    <property type="entry name" value="shape_MreD"/>
    <property type="match status" value="1"/>
</dbReference>
<organism evidence="9 10">
    <name type="scientific">Peribacillus deserti</name>
    <dbReference type="NCBI Taxonomy" id="673318"/>
    <lineage>
        <taxon>Bacteria</taxon>
        <taxon>Bacillati</taxon>
        <taxon>Bacillota</taxon>
        <taxon>Bacilli</taxon>
        <taxon>Bacillales</taxon>
        <taxon>Bacillaceae</taxon>
        <taxon>Peribacillus</taxon>
    </lineage>
</organism>
<keyword evidence="4 8" id="KW-0812">Transmembrane</keyword>
<evidence type="ECO:0000256" key="7">
    <source>
        <dbReference type="ARBA" id="ARBA00023136"/>
    </source>
</evidence>